<evidence type="ECO:0000313" key="2">
    <source>
        <dbReference type="EMBL" id="RMB85491.1"/>
    </source>
</evidence>
<sequence>MTHQPLREPTLLILTALAGRPQHGYSLMQDVDAISQGRVRLRAGTLYGALDRLLKEELIRVEEEVVVEGRLRRTYALTEAGSQVLAAEAERLRSTADEATRRLAVTFPRLHGATG</sequence>
<dbReference type="SUPFAM" id="SSF46785">
    <property type="entry name" value="Winged helix' DNA-binding domain"/>
    <property type="match status" value="1"/>
</dbReference>
<protein>
    <submittedName>
        <fullName evidence="2">PadR family transcriptional regulator</fullName>
    </submittedName>
</protein>
<dbReference type="PANTHER" id="PTHR33169">
    <property type="entry name" value="PADR-FAMILY TRANSCRIPTIONAL REGULATOR"/>
    <property type="match status" value="1"/>
</dbReference>
<proteinExistence type="predicted"/>
<accession>A0A3M0I7D0</accession>
<gene>
    <name evidence="2" type="ORF">CTZ28_11860</name>
</gene>
<keyword evidence="3" id="KW-1185">Reference proteome</keyword>
<dbReference type="PANTHER" id="PTHR33169:SF13">
    <property type="entry name" value="PADR-FAMILY TRANSCRIPTIONAL REGULATOR"/>
    <property type="match status" value="1"/>
</dbReference>
<dbReference type="Gene3D" id="1.10.10.10">
    <property type="entry name" value="Winged helix-like DNA-binding domain superfamily/Winged helix DNA-binding domain"/>
    <property type="match status" value="1"/>
</dbReference>
<dbReference type="EMBL" id="PENI01000006">
    <property type="protein sequence ID" value="RMB85491.1"/>
    <property type="molecule type" value="Genomic_DNA"/>
</dbReference>
<dbReference type="InterPro" id="IPR036388">
    <property type="entry name" value="WH-like_DNA-bd_sf"/>
</dbReference>
<feature type="domain" description="Transcription regulator PadR N-terminal" evidence="1">
    <location>
        <begin position="13"/>
        <end position="86"/>
    </location>
</feature>
<dbReference type="AlphaFoldDB" id="A0A3M0I7D0"/>
<comment type="caution">
    <text evidence="2">The sequence shown here is derived from an EMBL/GenBank/DDBJ whole genome shotgun (WGS) entry which is preliminary data.</text>
</comment>
<organism evidence="2 3">
    <name type="scientific">Streptomyces shenzhenensis</name>
    <dbReference type="NCBI Taxonomy" id="943815"/>
    <lineage>
        <taxon>Bacteria</taxon>
        <taxon>Bacillati</taxon>
        <taxon>Actinomycetota</taxon>
        <taxon>Actinomycetes</taxon>
        <taxon>Kitasatosporales</taxon>
        <taxon>Streptomycetaceae</taxon>
        <taxon>Streptomyces</taxon>
    </lineage>
</organism>
<dbReference type="InterPro" id="IPR005149">
    <property type="entry name" value="Tscrpt_reg_PadR_N"/>
</dbReference>
<dbReference type="OrthoDB" id="122286at2"/>
<dbReference type="InterPro" id="IPR052509">
    <property type="entry name" value="Metal_resp_DNA-bind_regulator"/>
</dbReference>
<evidence type="ECO:0000313" key="3">
    <source>
        <dbReference type="Proteomes" id="UP000270471"/>
    </source>
</evidence>
<dbReference type="Proteomes" id="UP000270471">
    <property type="component" value="Unassembled WGS sequence"/>
</dbReference>
<dbReference type="InterPro" id="IPR036390">
    <property type="entry name" value="WH_DNA-bd_sf"/>
</dbReference>
<reference evidence="2 3" key="1">
    <citation type="submission" date="2017-11" db="EMBL/GenBank/DDBJ databases">
        <title>Draft genome of actinobacteria isolated from guarana (Paullinia cupana (Mart.) Ducke.</title>
        <authorList>
            <person name="Siqueira K.A."/>
            <person name="Liotti R.G."/>
            <person name="Mendes T.A.O."/>
            <person name="Soares M.A."/>
        </authorList>
    </citation>
    <scope>NUCLEOTIDE SEQUENCE [LARGE SCALE GENOMIC DNA]</scope>
    <source>
        <strain evidence="2 3">193</strain>
    </source>
</reference>
<dbReference type="Pfam" id="PF03551">
    <property type="entry name" value="PadR"/>
    <property type="match status" value="1"/>
</dbReference>
<evidence type="ECO:0000259" key="1">
    <source>
        <dbReference type="Pfam" id="PF03551"/>
    </source>
</evidence>
<name>A0A3M0I7D0_9ACTN</name>